<sequence length="34" mass="3684">MESQASLWNADGGSGQSTIDKAGNAWEYFTARSF</sequence>
<organism evidence="2 3">
    <name type="scientific">Penicillium oxalicum (strain 114-2 / CGMCC 5302)</name>
    <name type="common">Penicillium decumbens</name>
    <dbReference type="NCBI Taxonomy" id="933388"/>
    <lineage>
        <taxon>Eukaryota</taxon>
        <taxon>Fungi</taxon>
        <taxon>Dikarya</taxon>
        <taxon>Ascomycota</taxon>
        <taxon>Pezizomycotina</taxon>
        <taxon>Eurotiomycetes</taxon>
        <taxon>Eurotiomycetidae</taxon>
        <taxon>Eurotiales</taxon>
        <taxon>Aspergillaceae</taxon>
        <taxon>Penicillium</taxon>
    </lineage>
</organism>
<dbReference type="HOGENOM" id="CLU_3377304_0_0_1"/>
<dbReference type="Proteomes" id="UP000019376">
    <property type="component" value="Unassembled WGS sequence"/>
</dbReference>
<dbReference type="EMBL" id="KB644410">
    <property type="protein sequence ID" value="EPS28008.1"/>
    <property type="molecule type" value="Genomic_DNA"/>
</dbReference>
<protein>
    <submittedName>
        <fullName evidence="2">Uncharacterized protein</fullName>
    </submittedName>
</protein>
<proteinExistence type="predicted"/>
<evidence type="ECO:0000313" key="3">
    <source>
        <dbReference type="Proteomes" id="UP000019376"/>
    </source>
</evidence>
<keyword evidence="3" id="KW-1185">Reference proteome</keyword>
<accession>S8APZ3</accession>
<gene>
    <name evidence="2" type="ORF">PDE_02953</name>
</gene>
<feature type="region of interest" description="Disordered" evidence="1">
    <location>
        <begin position="1"/>
        <end position="20"/>
    </location>
</feature>
<evidence type="ECO:0000256" key="1">
    <source>
        <dbReference type="SAM" id="MobiDB-lite"/>
    </source>
</evidence>
<evidence type="ECO:0000313" key="2">
    <source>
        <dbReference type="EMBL" id="EPS28008.1"/>
    </source>
</evidence>
<name>S8APZ3_PENO1</name>
<dbReference type="AlphaFoldDB" id="S8APZ3"/>
<reference evidence="2 3" key="1">
    <citation type="journal article" date="2013" name="PLoS ONE">
        <title>Genomic and secretomic analyses reveal unique features of the lignocellulolytic enzyme system of Penicillium decumbens.</title>
        <authorList>
            <person name="Liu G."/>
            <person name="Zhang L."/>
            <person name="Wei X."/>
            <person name="Zou G."/>
            <person name="Qin Y."/>
            <person name="Ma L."/>
            <person name="Li J."/>
            <person name="Zheng H."/>
            <person name="Wang S."/>
            <person name="Wang C."/>
            <person name="Xun L."/>
            <person name="Zhao G.-P."/>
            <person name="Zhou Z."/>
            <person name="Qu Y."/>
        </authorList>
    </citation>
    <scope>NUCLEOTIDE SEQUENCE [LARGE SCALE GENOMIC DNA]</scope>
    <source>
        <strain evidence="3">114-2 / CGMCC 5302</strain>
    </source>
</reference>